<protein>
    <recommendedName>
        <fullName evidence="3">t-SNARE coiled-coil homology domain-containing protein</fullName>
    </recommendedName>
</protein>
<reference evidence="1" key="1">
    <citation type="submission" date="2023-08" db="EMBL/GenBank/DDBJ databases">
        <authorList>
            <person name="Chen Y."/>
            <person name="Shah S."/>
            <person name="Dougan E. K."/>
            <person name="Thang M."/>
            <person name="Chan C."/>
        </authorList>
    </citation>
    <scope>NUCLEOTIDE SEQUENCE</scope>
</reference>
<evidence type="ECO:0000313" key="1">
    <source>
        <dbReference type="EMBL" id="CAJ1406449.1"/>
    </source>
</evidence>
<comment type="caution">
    <text evidence="1">The sequence shown here is derived from an EMBL/GenBank/DDBJ whole genome shotgun (WGS) entry which is preliminary data.</text>
</comment>
<accession>A0AA36JK12</accession>
<evidence type="ECO:0000313" key="2">
    <source>
        <dbReference type="Proteomes" id="UP001178507"/>
    </source>
</evidence>
<gene>
    <name evidence="1" type="ORF">EVOR1521_LOCUS28411</name>
</gene>
<name>A0AA36JK12_9DINO</name>
<dbReference type="AlphaFoldDB" id="A0AA36JK12"/>
<proteinExistence type="predicted"/>
<organism evidence="1 2">
    <name type="scientific">Effrenium voratum</name>
    <dbReference type="NCBI Taxonomy" id="2562239"/>
    <lineage>
        <taxon>Eukaryota</taxon>
        <taxon>Sar</taxon>
        <taxon>Alveolata</taxon>
        <taxon>Dinophyceae</taxon>
        <taxon>Suessiales</taxon>
        <taxon>Symbiodiniaceae</taxon>
        <taxon>Effrenium</taxon>
    </lineage>
</organism>
<dbReference type="SUPFAM" id="SSF58038">
    <property type="entry name" value="SNARE fusion complex"/>
    <property type="match status" value="1"/>
</dbReference>
<dbReference type="Proteomes" id="UP001178507">
    <property type="component" value="Unassembled WGS sequence"/>
</dbReference>
<keyword evidence="2" id="KW-1185">Reference proteome</keyword>
<dbReference type="EMBL" id="CAUJNA010003630">
    <property type="protein sequence ID" value="CAJ1406449.1"/>
    <property type="molecule type" value="Genomic_DNA"/>
</dbReference>
<dbReference type="Gene3D" id="1.20.5.110">
    <property type="match status" value="1"/>
</dbReference>
<sequence>MDVNALQRLSADARTLSEATDQVASLIQQQGTTFDAVEEQVGQTVEETRGVVDSLSEVAIGKSRSRVAKVTIAVGACGAAVGCVPNFRTSTRAKPKMFSDVPLLGTSESAVTWYIKHGTSTDS</sequence>
<evidence type="ECO:0008006" key="3">
    <source>
        <dbReference type="Google" id="ProtNLM"/>
    </source>
</evidence>